<dbReference type="PANTHER" id="PTHR21654:SF31">
    <property type="entry name" value="OS02G0104500 PROTEIN"/>
    <property type="match status" value="1"/>
</dbReference>
<dbReference type="PANTHER" id="PTHR21654">
    <property type="entry name" value="FI21293P1"/>
    <property type="match status" value="1"/>
</dbReference>
<sequence length="81" mass="9919">MKVQLSSMTRFFENLVKQVVDHQENLNKKYLEVIEKMEKERREREEAWRCQAKENHKREEKRRKCGEEKRGKGEGISARKR</sequence>
<organism evidence="3 4">
    <name type="scientific">Malus domestica</name>
    <name type="common">Apple</name>
    <name type="synonym">Pyrus malus</name>
    <dbReference type="NCBI Taxonomy" id="3750"/>
    <lineage>
        <taxon>Eukaryota</taxon>
        <taxon>Viridiplantae</taxon>
        <taxon>Streptophyta</taxon>
        <taxon>Embryophyta</taxon>
        <taxon>Tracheophyta</taxon>
        <taxon>Spermatophyta</taxon>
        <taxon>Magnoliopsida</taxon>
        <taxon>eudicotyledons</taxon>
        <taxon>Gunneridae</taxon>
        <taxon>Pentapetalae</taxon>
        <taxon>rosids</taxon>
        <taxon>fabids</taxon>
        <taxon>Rosales</taxon>
        <taxon>Rosaceae</taxon>
        <taxon>Amygdaloideae</taxon>
        <taxon>Maleae</taxon>
        <taxon>Malus</taxon>
    </lineage>
</organism>
<protein>
    <submittedName>
        <fullName evidence="3">Uncharacterized protein</fullName>
    </submittedName>
</protein>
<proteinExistence type="predicted"/>
<dbReference type="AlphaFoldDB" id="A0A498ITG7"/>
<keyword evidence="1" id="KW-0175">Coiled coil</keyword>
<dbReference type="EMBL" id="RDQH01000336">
    <property type="protein sequence ID" value="RXH86559.1"/>
    <property type="molecule type" value="Genomic_DNA"/>
</dbReference>
<gene>
    <name evidence="3" type="ORF">DVH24_021832</name>
</gene>
<evidence type="ECO:0000313" key="4">
    <source>
        <dbReference type="Proteomes" id="UP000290289"/>
    </source>
</evidence>
<evidence type="ECO:0000256" key="2">
    <source>
        <dbReference type="SAM" id="MobiDB-lite"/>
    </source>
</evidence>
<comment type="caution">
    <text evidence="3">The sequence shown here is derived from an EMBL/GenBank/DDBJ whole genome shotgun (WGS) entry which is preliminary data.</text>
</comment>
<evidence type="ECO:0000256" key="1">
    <source>
        <dbReference type="SAM" id="Coils"/>
    </source>
</evidence>
<dbReference type="STRING" id="3750.A0A498ITG7"/>
<evidence type="ECO:0000313" key="3">
    <source>
        <dbReference type="EMBL" id="RXH86559.1"/>
    </source>
</evidence>
<name>A0A498ITG7_MALDO</name>
<keyword evidence="4" id="KW-1185">Reference proteome</keyword>
<feature type="region of interest" description="Disordered" evidence="2">
    <location>
        <begin position="52"/>
        <end position="81"/>
    </location>
</feature>
<feature type="coiled-coil region" evidence="1">
    <location>
        <begin position="20"/>
        <end position="47"/>
    </location>
</feature>
<dbReference type="Proteomes" id="UP000290289">
    <property type="component" value="Chromosome 10"/>
</dbReference>
<accession>A0A498ITG7</accession>
<reference evidence="3 4" key="1">
    <citation type="submission" date="2018-10" db="EMBL/GenBank/DDBJ databases">
        <title>A high-quality apple genome assembly.</title>
        <authorList>
            <person name="Hu J."/>
        </authorList>
    </citation>
    <scope>NUCLEOTIDE SEQUENCE [LARGE SCALE GENOMIC DNA]</scope>
    <source>
        <strain evidence="4">cv. HFTH1</strain>
        <tissue evidence="3">Young leaf</tissue>
    </source>
</reference>